<accession>A0A1J6WVS8</accession>
<organism evidence="1 2">
    <name type="scientific">Rossellomorea aquimaris</name>
    <dbReference type="NCBI Taxonomy" id="189382"/>
    <lineage>
        <taxon>Bacteria</taxon>
        <taxon>Bacillati</taxon>
        <taxon>Bacillota</taxon>
        <taxon>Bacilli</taxon>
        <taxon>Bacillales</taxon>
        <taxon>Bacillaceae</taxon>
        <taxon>Rossellomorea</taxon>
    </lineage>
</organism>
<proteinExistence type="predicted"/>
<comment type="caution">
    <text evidence="1">The sequence shown here is derived from an EMBL/GenBank/DDBJ whole genome shotgun (WGS) entry which is preliminary data.</text>
</comment>
<dbReference type="RefSeq" id="WP_071617624.1">
    <property type="nucleotide sequence ID" value="NZ_MINN01000074.1"/>
</dbReference>
<dbReference type="AlphaFoldDB" id="A0A1J6WVS8"/>
<keyword evidence="2" id="KW-1185">Reference proteome</keyword>
<dbReference type="Proteomes" id="UP000182062">
    <property type="component" value="Unassembled WGS sequence"/>
</dbReference>
<evidence type="ECO:0000313" key="2">
    <source>
        <dbReference type="Proteomes" id="UP000182062"/>
    </source>
</evidence>
<gene>
    <name evidence="1" type="ORF">BHE18_04760</name>
</gene>
<sequence length="128" mass="14774">MFSKLMCRFGIGSTKFDLVLTKRDYRPGEVIQGEYEIIGGRIQQKLKRIETELLQFDHNSERSSVLHYNTILSSSTMKANELKRISFSCRLADSYPPSSEAISYKLVTRFVFDDGINKVDHDDFRIIA</sequence>
<evidence type="ECO:0000313" key="1">
    <source>
        <dbReference type="EMBL" id="OIU71959.1"/>
    </source>
</evidence>
<name>A0A1J6WVS8_9BACI</name>
<dbReference type="InterPro" id="IPR009776">
    <property type="entry name" value="Spore_0_M"/>
</dbReference>
<dbReference type="Pfam" id="PF07070">
    <property type="entry name" value="Spo0M"/>
    <property type="match status" value="1"/>
</dbReference>
<evidence type="ECO:0008006" key="3">
    <source>
        <dbReference type="Google" id="ProtNLM"/>
    </source>
</evidence>
<protein>
    <recommendedName>
        <fullName evidence="3">Sporulation-control protein</fullName>
    </recommendedName>
</protein>
<dbReference type="EMBL" id="MINN01000074">
    <property type="protein sequence ID" value="OIU71959.1"/>
    <property type="molecule type" value="Genomic_DNA"/>
</dbReference>
<reference evidence="1 2" key="1">
    <citation type="submission" date="2016-09" db="EMBL/GenBank/DDBJ databases">
        <title>Bacillus aquimaris SAMM genome sequence reveals colonization and biosurfactant production capacities.</title>
        <authorList>
            <person name="Waghmode S.R."/>
            <person name="Suryavanshi M.V."/>
        </authorList>
    </citation>
    <scope>NUCLEOTIDE SEQUENCE [LARGE SCALE GENOMIC DNA]</scope>
    <source>
        <strain evidence="1 2">SAMM</strain>
    </source>
</reference>
<dbReference type="OrthoDB" id="2988706at2"/>